<feature type="transmembrane region" description="Helical" evidence="10">
    <location>
        <begin position="367"/>
        <end position="385"/>
    </location>
</feature>
<feature type="transmembrane region" description="Helical" evidence="10">
    <location>
        <begin position="91"/>
        <end position="110"/>
    </location>
</feature>
<evidence type="ECO:0000256" key="7">
    <source>
        <dbReference type="ARBA" id="ARBA00022824"/>
    </source>
</evidence>
<dbReference type="OMA" id="EIHWPGT"/>
<keyword evidence="4" id="KW-0808">Transferase</keyword>
<evidence type="ECO:0000313" key="12">
    <source>
        <dbReference type="Proteomes" id="UP000594260"/>
    </source>
</evidence>
<proteinExistence type="inferred from homology"/>
<comment type="similarity">
    <text evidence="2">Belongs to the polyprenol kinase family.</text>
</comment>
<dbReference type="FunCoup" id="A0A7M7IWU4">
    <property type="interactions" value="710"/>
</dbReference>
<feature type="transmembrane region" description="Helical" evidence="10">
    <location>
        <begin position="267"/>
        <end position="287"/>
    </location>
</feature>
<evidence type="ECO:0000256" key="2">
    <source>
        <dbReference type="ARBA" id="ARBA00010794"/>
    </source>
</evidence>
<keyword evidence="8 10" id="KW-1133">Transmembrane helix</keyword>
<dbReference type="EnsemblMetazoa" id="XM_022787993">
    <property type="protein sequence ID" value="XP_022643728"/>
    <property type="gene ID" value="LOC111242994"/>
</dbReference>
<feature type="transmembrane region" description="Helical" evidence="10">
    <location>
        <begin position="323"/>
        <end position="342"/>
    </location>
</feature>
<feature type="transmembrane region" description="Helical" evidence="10">
    <location>
        <begin position="397"/>
        <end position="420"/>
    </location>
</feature>
<dbReference type="EC" id="2.7.1.108" evidence="3"/>
<dbReference type="RefSeq" id="XP_022643728.1">
    <property type="nucleotide sequence ID" value="XM_022787993.1"/>
</dbReference>
<feature type="transmembrane region" description="Helical" evidence="10">
    <location>
        <begin position="65"/>
        <end position="84"/>
    </location>
</feature>
<feature type="transmembrane region" description="Helical" evidence="10">
    <location>
        <begin position="432"/>
        <end position="452"/>
    </location>
</feature>
<dbReference type="AlphaFoldDB" id="A0A7M7IWU4"/>
<evidence type="ECO:0000256" key="1">
    <source>
        <dbReference type="ARBA" id="ARBA00004477"/>
    </source>
</evidence>
<keyword evidence="9 10" id="KW-0472">Membrane</keyword>
<accession>A0A7M7IWU4</accession>
<keyword evidence="7" id="KW-0256">Endoplasmic reticulum</keyword>
<dbReference type="Proteomes" id="UP000594260">
    <property type="component" value="Unplaced"/>
</dbReference>
<feature type="transmembrane region" description="Helical" evidence="10">
    <location>
        <begin position="170"/>
        <end position="192"/>
    </location>
</feature>
<evidence type="ECO:0000256" key="6">
    <source>
        <dbReference type="ARBA" id="ARBA00022777"/>
    </source>
</evidence>
<reference evidence="11" key="1">
    <citation type="submission" date="2021-01" db="UniProtKB">
        <authorList>
            <consortium name="EnsemblMetazoa"/>
        </authorList>
    </citation>
    <scope>IDENTIFICATION</scope>
</reference>
<dbReference type="PANTHER" id="PTHR13205:SF15">
    <property type="entry name" value="DOLICHOL KINASE"/>
    <property type="match status" value="1"/>
</dbReference>
<evidence type="ECO:0000313" key="11">
    <source>
        <dbReference type="EnsemblMetazoa" id="XP_022643728"/>
    </source>
</evidence>
<feature type="transmembrane region" description="Helical" evidence="10">
    <location>
        <begin position="299"/>
        <end position="317"/>
    </location>
</feature>
<evidence type="ECO:0000256" key="10">
    <source>
        <dbReference type="SAM" id="Phobius"/>
    </source>
</evidence>
<comment type="subcellular location">
    <subcellularLocation>
        <location evidence="1">Endoplasmic reticulum membrane</location>
        <topology evidence="1">Multi-pass membrane protein</topology>
    </subcellularLocation>
</comment>
<sequence length="496" mass="53685">MVQYRRILEYTIVCLGFVWSSTLSHLGGVPTWGMPLSFALVLAGLFHQQCKYPAEPGARPGADRGLWMVCCFPYAIYSGGSLIFHGDVFRLIEIATGHTLILSLTTVWYAPSSARVIASSSVLTLLLTAILTPYSLINSLLTSIVCSSVFCYSRDKLKIHAPTSFTDGELITIVQAISVFATSSVICFFSTVQVSKSASFLQGGLCALSLLIFVLFRFPSTRSSILTLLGTVFVTCSFVLYPLVYWAVGEPPAQFLVTYLTASGRRIALLGFWLGLSVAAIAFAAIYARMMHGTTKTTIRKVFHVFVLVVFTMGACMDPDVTYLASGSVFGIFIVFEIIRVLRIEPAASAIQGVFDTFIDSKDQGPLVLSHIYLLLGCSVPFFLYPGVDYSREGVTLALLTGVTTIGVGDTAAAVVGAHFGRIYWPGTRKTLEGTAAAVVAQFVWCIFFAPVTADATFAGKLFVVLLLTSCLEATTEQIDNLAVPLFAFPLFLSLL</sequence>
<keyword evidence="5 10" id="KW-0812">Transmembrane</keyword>
<dbReference type="CTD" id="22845"/>
<name>A0A7M7IWU4_VARDE</name>
<evidence type="ECO:0000256" key="8">
    <source>
        <dbReference type="ARBA" id="ARBA00022989"/>
    </source>
</evidence>
<dbReference type="OrthoDB" id="377083at2759"/>
<feature type="transmembrane region" description="Helical" evidence="10">
    <location>
        <begin position="225"/>
        <end position="247"/>
    </location>
</feature>
<dbReference type="GO" id="GO:0043048">
    <property type="term" value="P:dolichyl monophosphate biosynthetic process"/>
    <property type="evidence" value="ECO:0007669"/>
    <property type="project" value="TreeGrafter"/>
</dbReference>
<feature type="transmembrane region" description="Helical" evidence="10">
    <location>
        <begin position="198"/>
        <end position="218"/>
    </location>
</feature>
<evidence type="ECO:0000256" key="4">
    <source>
        <dbReference type="ARBA" id="ARBA00022679"/>
    </source>
</evidence>
<feature type="transmembrane region" description="Helical" evidence="10">
    <location>
        <begin position="7"/>
        <end position="27"/>
    </location>
</feature>
<feature type="transmembrane region" description="Helical" evidence="10">
    <location>
        <begin position="122"/>
        <end position="150"/>
    </location>
</feature>
<evidence type="ECO:0000256" key="5">
    <source>
        <dbReference type="ARBA" id="ARBA00022692"/>
    </source>
</evidence>
<evidence type="ECO:0000256" key="3">
    <source>
        <dbReference type="ARBA" id="ARBA00012132"/>
    </source>
</evidence>
<dbReference type="GO" id="GO:0005789">
    <property type="term" value="C:endoplasmic reticulum membrane"/>
    <property type="evidence" value="ECO:0007669"/>
    <property type="project" value="UniProtKB-SubCell"/>
</dbReference>
<dbReference type="GeneID" id="111242994"/>
<keyword evidence="12" id="KW-1185">Reference proteome</keyword>
<organism evidence="11 12">
    <name type="scientific">Varroa destructor</name>
    <name type="common">Honeybee mite</name>
    <dbReference type="NCBI Taxonomy" id="109461"/>
    <lineage>
        <taxon>Eukaryota</taxon>
        <taxon>Metazoa</taxon>
        <taxon>Ecdysozoa</taxon>
        <taxon>Arthropoda</taxon>
        <taxon>Chelicerata</taxon>
        <taxon>Arachnida</taxon>
        <taxon>Acari</taxon>
        <taxon>Parasitiformes</taxon>
        <taxon>Mesostigmata</taxon>
        <taxon>Gamasina</taxon>
        <taxon>Dermanyssoidea</taxon>
        <taxon>Varroidae</taxon>
        <taxon>Varroa</taxon>
    </lineage>
</organism>
<evidence type="ECO:0000256" key="9">
    <source>
        <dbReference type="ARBA" id="ARBA00023136"/>
    </source>
</evidence>
<dbReference type="InterPro" id="IPR032974">
    <property type="entry name" value="Polypren_kinase"/>
</dbReference>
<dbReference type="InParanoid" id="A0A7M7IWU4"/>
<keyword evidence="6" id="KW-0418">Kinase</keyword>
<dbReference type="GO" id="GO:0004168">
    <property type="term" value="F:dolichol kinase activity"/>
    <property type="evidence" value="ECO:0007669"/>
    <property type="project" value="UniProtKB-EC"/>
</dbReference>
<dbReference type="PANTHER" id="PTHR13205">
    <property type="entry name" value="TRANSMEMBRANE PROTEIN 15-RELATED"/>
    <property type="match status" value="1"/>
</dbReference>
<dbReference type="KEGG" id="vde:111242994"/>
<protein>
    <recommendedName>
        <fullName evidence="3">dolichol kinase</fullName>
        <ecNumber evidence="3">2.7.1.108</ecNumber>
    </recommendedName>
</protein>